<dbReference type="EMBL" id="SODF01000002">
    <property type="protein sequence ID" value="TDW16987.1"/>
    <property type="molecule type" value="Genomic_DNA"/>
</dbReference>
<organism evidence="1 2">
    <name type="scientific">Kribbella kalugense</name>
    <dbReference type="NCBI Taxonomy" id="2512221"/>
    <lineage>
        <taxon>Bacteria</taxon>
        <taxon>Bacillati</taxon>
        <taxon>Actinomycetota</taxon>
        <taxon>Actinomycetes</taxon>
        <taxon>Propionibacteriales</taxon>
        <taxon>Kribbellaceae</taxon>
        <taxon>Kribbella</taxon>
    </lineage>
</organism>
<sequence>MLSVGFLIRVEAKPDRVAEVEAMLKSAVDHVRAEGQAVVWFGLRLGPTTFAIFDAFADEAGRDAHWEANGATLTGPAAAELFAESAAIERVDVVAAMLPAE</sequence>
<dbReference type="AlphaFoldDB" id="A0A4R7ZH21"/>
<dbReference type="InterPro" id="IPR011008">
    <property type="entry name" value="Dimeric_a/b-barrel"/>
</dbReference>
<dbReference type="RefSeq" id="WP_134120146.1">
    <property type="nucleotide sequence ID" value="NZ_SODF01000002.1"/>
</dbReference>
<dbReference type="OrthoDB" id="9804891at2"/>
<evidence type="ECO:0000313" key="2">
    <source>
        <dbReference type="Proteomes" id="UP000295447"/>
    </source>
</evidence>
<keyword evidence="1" id="KW-0503">Monooxygenase</keyword>
<evidence type="ECO:0000313" key="1">
    <source>
        <dbReference type="EMBL" id="TDW16987.1"/>
    </source>
</evidence>
<comment type="caution">
    <text evidence="1">The sequence shown here is derived from an EMBL/GenBank/DDBJ whole genome shotgun (WGS) entry which is preliminary data.</text>
</comment>
<protein>
    <submittedName>
        <fullName evidence="1">Quinol monooxygenase YgiN</fullName>
    </submittedName>
</protein>
<accession>A0A4R7ZH21</accession>
<proteinExistence type="predicted"/>
<reference evidence="1 2" key="1">
    <citation type="submission" date="2019-03" db="EMBL/GenBank/DDBJ databases">
        <title>Genomic Encyclopedia of Type Strains, Phase III (KMG-III): the genomes of soil and plant-associated and newly described type strains.</title>
        <authorList>
            <person name="Whitman W."/>
        </authorList>
    </citation>
    <scope>NUCLEOTIDE SEQUENCE [LARGE SCALE GENOMIC DNA]</scope>
    <source>
        <strain evidence="1 2">VKM Ac-2570</strain>
    </source>
</reference>
<dbReference type="Gene3D" id="3.30.70.100">
    <property type="match status" value="1"/>
</dbReference>
<name>A0A4R7ZH21_9ACTN</name>
<dbReference type="Proteomes" id="UP000295447">
    <property type="component" value="Unassembled WGS sequence"/>
</dbReference>
<keyword evidence="1" id="KW-0560">Oxidoreductase</keyword>
<dbReference type="SUPFAM" id="SSF54909">
    <property type="entry name" value="Dimeric alpha+beta barrel"/>
    <property type="match status" value="1"/>
</dbReference>
<dbReference type="GO" id="GO:0004497">
    <property type="term" value="F:monooxygenase activity"/>
    <property type="evidence" value="ECO:0007669"/>
    <property type="project" value="UniProtKB-KW"/>
</dbReference>
<gene>
    <name evidence="1" type="ORF">EV650_3548</name>
</gene>
<keyword evidence="2" id="KW-1185">Reference proteome</keyword>